<dbReference type="InParanoid" id="A0A672Q2W7"/>
<dbReference type="Proteomes" id="UP000472262">
    <property type="component" value="Unassembled WGS sequence"/>
</dbReference>
<evidence type="ECO:0000256" key="2">
    <source>
        <dbReference type="ARBA" id="ARBA00022679"/>
    </source>
</evidence>
<dbReference type="Pfam" id="PF09273">
    <property type="entry name" value="Rubis-subs-bind"/>
    <property type="match status" value="1"/>
</dbReference>
<keyword evidence="3" id="KW-0949">S-adenosyl-L-methionine</keyword>
<protein>
    <submittedName>
        <fullName evidence="5">SET domain-containing protein 4-like</fullName>
    </submittedName>
</protein>
<keyword evidence="2" id="KW-0808">Transferase</keyword>
<reference evidence="5" key="1">
    <citation type="submission" date="2025-08" db="UniProtKB">
        <authorList>
            <consortium name="Ensembl"/>
        </authorList>
    </citation>
    <scope>IDENTIFICATION</scope>
</reference>
<dbReference type="PANTHER" id="PTHR13271">
    <property type="entry name" value="UNCHARACTERIZED PUTATIVE METHYLTRANSFERASE"/>
    <property type="match status" value="1"/>
</dbReference>
<dbReference type="PANTHER" id="PTHR13271:SF151">
    <property type="entry name" value="SET DOMAIN-CONTAINING PROTEIN 4"/>
    <property type="match status" value="1"/>
</dbReference>
<dbReference type="AlphaFoldDB" id="A0A672Q2W7"/>
<dbReference type="InterPro" id="IPR036464">
    <property type="entry name" value="Rubisco_LSMT_subst-bd_sf"/>
</dbReference>
<dbReference type="CDD" id="cd19177">
    <property type="entry name" value="SET_SETD4"/>
    <property type="match status" value="1"/>
</dbReference>
<dbReference type="Ensembl" id="ENSSGRT00000075185.1">
    <property type="protein sequence ID" value="ENSSGRP00000070581.1"/>
    <property type="gene ID" value="ENSSGRG00000036078.1"/>
</dbReference>
<keyword evidence="1" id="KW-0489">Methyltransferase</keyword>
<name>A0A672Q2W7_SINGR</name>
<dbReference type="GO" id="GO:0032259">
    <property type="term" value="P:methylation"/>
    <property type="evidence" value="ECO:0007669"/>
    <property type="project" value="UniProtKB-KW"/>
</dbReference>
<dbReference type="Gene3D" id="3.90.1420.10">
    <property type="entry name" value="Rubisco LSMT, substrate-binding domain"/>
    <property type="match status" value="1"/>
</dbReference>
<dbReference type="FunFam" id="3.90.1410.10:FF:000002">
    <property type="entry name" value="SET domain-containing protein 4 isoform X1"/>
    <property type="match status" value="1"/>
</dbReference>
<dbReference type="InterPro" id="IPR044429">
    <property type="entry name" value="SETD4_SET"/>
</dbReference>
<accession>A0A672Q2W7</accession>
<dbReference type="InterPro" id="IPR016852">
    <property type="entry name" value="SET_MeTrfase"/>
</dbReference>
<evidence type="ECO:0000259" key="4">
    <source>
        <dbReference type="Pfam" id="PF09273"/>
    </source>
</evidence>
<dbReference type="PIRSF" id="PIRSF027158">
    <property type="entry name" value="Lys_MTase_YDR198C_prd"/>
    <property type="match status" value="1"/>
</dbReference>
<evidence type="ECO:0000313" key="6">
    <source>
        <dbReference type="Proteomes" id="UP000472262"/>
    </source>
</evidence>
<proteinExistence type="predicted"/>
<reference evidence="5" key="2">
    <citation type="submission" date="2025-09" db="UniProtKB">
        <authorList>
            <consortium name="Ensembl"/>
        </authorList>
    </citation>
    <scope>IDENTIFICATION</scope>
</reference>
<gene>
    <name evidence="5" type="primary">LOC107603051</name>
</gene>
<evidence type="ECO:0000313" key="5">
    <source>
        <dbReference type="Ensembl" id="ENSSGRP00000070581.1"/>
    </source>
</evidence>
<evidence type="ECO:0000256" key="3">
    <source>
        <dbReference type="ARBA" id="ARBA00022691"/>
    </source>
</evidence>
<feature type="domain" description="Rubisco LSMT substrate-binding" evidence="4">
    <location>
        <begin position="272"/>
        <end position="390"/>
    </location>
</feature>
<sequence length="403" mass="46770">MSELCLYFAPVVTLTHEAQFVLLRRWLKEKGFASQSLIPAKDSVISLPEKCLLTTRTVLKSYMGDYIKRWHPPISPLLALCCFLISERYGGDASEWSSYINILPKTYTCPVYFSDDIIDLLPRSLQKKATEQKEQFQELYCSSLMFFHSLQPLFTQPTEELFTQDALRWAWCSVNTRTVYMEHDQSDYLSREKDVYALAPYLDLLNHCPNVQVEAGFNKETCCYEVKSVQGCKKFQQAFINYGPHDNHRLLLEYGFVAPDNPHSVVHVDLDEQDKQLTQKLLYLRDNDFLRNLTFGMDGPSWRLMTALRLLSLKPEQYTSWKSVLLGAGVSRDREEWCIHNALKLCNNLTDDNVKALERVNMKPLTCANLSLLEQLCVVESLRQEEQRILEHTRVVLQNLWGQ</sequence>
<keyword evidence="6" id="KW-1185">Reference proteome</keyword>
<dbReference type="Gene3D" id="3.90.1410.10">
    <property type="entry name" value="set domain protein methyltransferase, domain 1"/>
    <property type="match status" value="1"/>
</dbReference>
<dbReference type="InterPro" id="IPR015353">
    <property type="entry name" value="Rubisco_LSMT_subst-bd"/>
</dbReference>
<dbReference type="GO" id="GO:0016279">
    <property type="term" value="F:protein-lysine N-methyltransferase activity"/>
    <property type="evidence" value="ECO:0007669"/>
    <property type="project" value="InterPro"/>
</dbReference>
<organism evidence="5 6">
    <name type="scientific">Sinocyclocheilus grahami</name>
    <name type="common">Dianchi golden-line fish</name>
    <name type="synonym">Barbus grahami</name>
    <dbReference type="NCBI Taxonomy" id="75366"/>
    <lineage>
        <taxon>Eukaryota</taxon>
        <taxon>Metazoa</taxon>
        <taxon>Chordata</taxon>
        <taxon>Craniata</taxon>
        <taxon>Vertebrata</taxon>
        <taxon>Euteleostomi</taxon>
        <taxon>Actinopterygii</taxon>
        <taxon>Neopterygii</taxon>
        <taxon>Teleostei</taxon>
        <taxon>Ostariophysi</taxon>
        <taxon>Cypriniformes</taxon>
        <taxon>Cyprinidae</taxon>
        <taxon>Cyprininae</taxon>
        <taxon>Sinocyclocheilus</taxon>
    </lineage>
</organism>
<evidence type="ECO:0000256" key="1">
    <source>
        <dbReference type="ARBA" id="ARBA00022603"/>
    </source>
</evidence>
<dbReference type="SUPFAM" id="SSF82199">
    <property type="entry name" value="SET domain"/>
    <property type="match status" value="1"/>
</dbReference>
<dbReference type="InterPro" id="IPR050600">
    <property type="entry name" value="SETD3_SETD6_MTase"/>
</dbReference>
<dbReference type="InterPro" id="IPR046341">
    <property type="entry name" value="SET_dom_sf"/>
</dbReference>